<evidence type="ECO:0000256" key="1">
    <source>
        <dbReference type="SAM" id="Phobius"/>
    </source>
</evidence>
<keyword evidence="1" id="KW-1133">Transmembrane helix</keyword>
<organism evidence="2">
    <name type="scientific">Arundo donax</name>
    <name type="common">Giant reed</name>
    <name type="synonym">Donax arundinaceus</name>
    <dbReference type="NCBI Taxonomy" id="35708"/>
    <lineage>
        <taxon>Eukaryota</taxon>
        <taxon>Viridiplantae</taxon>
        <taxon>Streptophyta</taxon>
        <taxon>Embryophyta</taxon>
        <taxon>Tracheophyta</taxon>
        <taxon>Spermatophyta</taxon>
        <taxon>Magnoliopsida</taxon>
        <taxon>Liliopsida</taxon>
        <taxon>Poales</taxon>
        <taxon>Poaceae</taxon>
        <taxon>PACMAD clade</taxon>
        <taxon>Arundinoideae</taxon>
        <taxon>Arundineae</taxon>
        <taxon>Arundo</taxon>
    </lineage>
</organism>
<reference evidence="2" key="1">
    <citation type="submission" date="2014-09" db="EMBL/GenBank/DDBJ databases">
        <authorList>
            <person name="Magalhaes I.L.F."/>
            <person name="Oliveira U."/>
            <person name="Santos F.R."/>
            <person name="Vidigal T.H.D.A."/>
            <person name="Brescovit A.D."/>
            <person name="Santos A.J."/>
        </authorList>
    </citation>
    <scope>NUCLEOTIDE SEQUENCE</scope>
    <source>
        <tissue evidence="2">Shoot tissue taken approximately 20 cm above the soil surface</tissue>
    </source>
</reference>
<keyword evidence="1" id="KW-0812">Transmembrane</keyword>
<keyword evidence="1" id="KW-0472">Membrane</keyword>
<sequence>MCSQSSSHTTLSMALQQPPYCYLSSLLLMVTAFSLVICHAVMALDVILICSLAI</sequence>
<feature type="transmembrane region" description="Helical" evidence="1">
    <location>
        <begin position="26"/>
        <end position="53"/>
    </location>
</feature>
<proteinExistence type="predicted"/>
<name>A0A0A8YB65_ARUDO</name>
<dbReference type="AlphaFoldDB" id="A0A0A8YB65"/>
<accession>A0A0A8YB65</accession>
<evidence type="ECO:0000313" key="2">
    <source>
        <dbReference type="EMBL" id="JAD23236.1"/>
    </source>
</evidence>
<dbReference type="EMBL" id="GBRH01274659">
    <property type="protein sequence ID" value="JAD23236.1"/>
    <property type="molecule type" value="Transcribed_RNA"/>
</dbReference>
<reference evidence="2" key="2">
    <citation type="journal article" date="2015" name="Data Brief">
        <title>Shoot transcriptome of the giant reed, Arundo donax.</title>
        <authorList>
            <person name="Barrero R.A."/>
            <person name="Guerrero F.D."/>
            <person name="Moolhuijzen P."/>
            <person name="Goolsby J.A."/>
            <person name="Tidwell J."/>
            <person name="Bellgard S.E."/>
            <person name="Bellgard M.I."/>
        </authorList>
    </citation>
    <scope>NUCLEOTIDE SEQUENCE</scope>
    <source>
        <tissue evidence="2">Shoot tissue taken approximately 20 cm above the soil surface</tissue>
    </source>
</reference>
<protein>
    <submittedName>
        <fullName evidence="2">Uncharacterized protein</fullName>
    </submittedName>
</protein>